<evidence type="ECO:0000313" key="1">
    <source>
        <dbReference type="EMBL" id="KYO45594.1"/>
    </source>
</evidence>
<protein>
    <submittedName>
        <fullName evidence="1">Uncharacterized protein</fullName>
    </submittedName>
</protein>
<gene>
    <name evidence="1" type="ORF">Y1Q_0021291</name>
</gene>
<keyword evidence="2" id="KW-1185">Reference proteome</keyword>
<evidence type="ECO:0000313" key="2">
    <source>
        <dbReference type="Proteomes" id="UP000050525"/>
    </source>
</evidence>
<organism evidence="1 2">
    <name type="scientific">Alligator mississippiensis</name>
    <name type="common">American alligator</name>
    <dbReference type="NCBI Taxonomy" id="8496"/>
    <lineage>
        <taxon>Eukaryota</taxon>
        <taxon>Metazoa</taxon>
        <taxon>Chordata</taxon>
        <taxon>Craniata</taxon>
        <taxon>Vertebrata</taxon>
        <taxon>Euteleostomi</taxon>
        <taxon>Archelosauria</taxon>
        <taxon>Archosauria</taxon>
        <taxon>Crocodylia</taxon>
        <taxon>Alligatoridae</taxon>
        <taxon>Alligatorinae</taxon>
        <taxon>Alligator</taxon>
    </lineage>
</organism>
<dbReference type="Proteomes" id="UP000050525">
    <property type="component" value="Unassembled WGS sequence"/>
</dbReference>
<dbReference type="EMBL" id="AKHW03000533">
    <property type="protein sequence ID" value="KYO45594.1"/>
    <property type="molecule type" value="Genomic_DNA"/>
</dbReference>
<sequence>MKTAFTPIETYTGTVIAIDENRVVPKPNGVFPQAKRTQATTLRVTRCPFTCFLLGGYTQMSSVRSWNIGHM</sequence>
<reference evidence="1 2" key="1">
    <citation type="journal article" date="2012" name="Genome Biol.">
        <title>Sequencing three crocodilian genomes to illuminate the evolution of archosaurs and amniotes.</title>
        <authorList>
            <person name="St John J.A."/>
            <person name="Braun E.L."/>
            <person name="Isberg S.R."/>
            <person name="Miles L.G."/>
            <person name="Chong A.Y."/>
            <person name="Gongora J."/>
            <person name="Dalzell P."/>
            <person name="Moran C."/>
            <person name="Bed'hom B."/>
            <person name="Abzhanov A."/>
            <person name="Burgess S.C."/>
            <person name="Cooksey A.M."/>
            <person name="Castoe T.A."/>
            <person name="Crawford N.G."/>
            <person name="Densmore L.D."/>
            <person name="Drew J.C."/>
            <person name="Edwards S.V."/>
            <person name="Faircloth B.C."/>
            <person name="Fujita M.K."/>
            <person name="Greenwold M.J."/>
            <person name="Hoffmann F.G."/>
            <person name="Howard J.M."/>
            <person name="Iguchi T."/>
            <person name="Janes D.E."/>
            <person name="Khan S.Y."/>
            <person name="Kohno S."/>
            <person name="de Koning A.J."/>
            <person name="Lance S.L."/>
            <person name="McCarthy F.M."/>
            <person name="McCormack J.E."/>
            <person name="Merchant M.E."/>
            <person name="Peterson D.G."/>
            <person name="Pollock D.D."/>
            <person name="Pourmand N."/>
            <person name="Raney B.J."/>
            <person name="Roessler K.A."/>
            <person name="Sanford J.R."/>
            <person name="Sawyer R.H."/>
            <person name="Schmidt C.J."/>
            <person name="Triplett E.W."/>
            <person name="Tuberville T.D."/>
            <person name="Venegas-Anaya M."/>
            <person name="Howard J.T."/>
            <person name="Jarvis E.D."/>
            <person name="Guillette L.J.Jr."/>
            <person name="Glenn T.C."/>
            <person name="Green R.E."/>
            <person name="Ray D.A."/>
        </authorList>
    </citation>
    <scope>NUCLEOTIDE SEQUENCE [LARGE SCALE GENOMIC DNA]</scope>
    <source>
        <strain evidence="1">KSC_2009_1</strain>
    </source>
</reference>
<name>A0A151P988_ALLMI</name>
<proteinExistence type="predicted"/>
<accession>A0A151P988</accession>
<dbReference type="AlphaFoldDB" id="A0A151P988"/>
<comment type="caution">
    <text evidence="1">The sequence shown here is derived from an EMBL/GenBank/DDBJ whole genome shotgun (WGS) entry which is preliminary data.</text>
</comment>